<accession>A0A6C0LQU5</accession>
<proteinExistence type="predicted"/>
<evidence type="ECO:0000313" key="1">
    <source>
        <dbReference type="EMBL" id="QHU32375.1"/>
    </source>
</evidence>
<dbReference type="PROSITE" id="PS51257">
    <property type="entry name" value="PROKAR_LIPOPROTEIN"/>
    <property type="match status" value="1"/>
</dbReference>
<dbReference type="EMBL" id="MN740539">
    <property type="protein sequence ID" value="QHU32375.1"/>
    <property type="molecule type" value="Genomic_DNA"/>
</dbReference>
<dbReference type="AlphaFoldDB" id="A0A6C0LQU5"/>
<reference evidence="1" key="1">
    <citation type="journal article" date="2020" name="Nature">
        <title>Giant virus diversity and host interactions through global metagenomics.</title>
        <authorList>
            <person name="Schulz F."/>
            <person name="Roux S."/>
            <person name="Paez-Espino D."/>
            <person name="Jungbluth S."/>
            <person name="Walsh D.A."/>
            <person name="Denef V.J."/>
            <person name="McMahon K.D."/>
            <person name="Konstantinidis K.T."/>
            <person name="Eloe-Fadrosh E.A."/>
            <person name="Kyrpides N.C."/>
            <person name="Woyke T."/>
        </authorList>
    </citation>
    <scope>NUCLEOTIDE SEQUENCE</scope>
    <source>
        <strain evidence="1">GVMAG-M-3300027963-9</strain>
    </source>
</reference>
<sequence>MKITLIHLFLVGVAALILGGIGTYGCMRIAGFRNYDGFTGGSSPVCESCGESGSCSCPNPAPKCPTPAPIAPCPRTVEPDMSKYVLKSQVPPCRTAPDMSLYMLKTECPPVPDLSKYVLKSSIPKPQPVIIDNSMCKKSAGECPPCPRARCPEIKCPPPTKCAPPAPCPRPVCPPTVVKCKSEEAAQTVRPFLAPLNMQAFGMGM</sequence>
<organism evidence="1">
    <name type="scientific">viral metagenome</name>
    <dbReference type="NCBI Taxonomy" id="1070528"/>
    <lineage>
        <taxon>unclassified sequences</taxon>
        <taxon>metagenomes</taxon>
        <taxon>organismal metagenomes</taxon>
    </lineage>
</organism>
<protein>
    <submittedName>
        <fullName evidence="1">Uncharacterized protein</fullName>
    </submittedName>
</protein>
<name>A0A6C0LQU5_9ZZZZ</name>